<protein>
    <recommendedName>
        <fullName evidence="4">DUF4386 domain-containing protein</fullName>
    </recommendedName>
</protein>
<sequence length="236" mass="24631">MRLFAGIEGKARLAGLFLLGGMAARGVGEAMIRAALVVPGSGRETARNIKDFPWAYRAAEATDLAMACAMLGATVLLYALFAPGGKHVARMAALLSVIGIAALGAGSLLSIAPLILLDGAPHPGIGMTQTYSLVELTLLLRDQVQHVARIFLGLYLLLIGLLAFRSRRFPRALGAALMFGGSVQAVARLMALIAPDLADATVIQADIVAVLAEAVFALWLIFSARRPFPAPSAADS</sequence>
<dbReference type="InterPro" id="IPR025495">
    <property type="entry name" value="DUF4386"/>
</dbReference>
<keyword evidence="1" id="KW-1133">Transmembrane helix</keyword>
<name>A0A292ZKY0_SPHSA</name>
<dbReference type="Proteomes" id="UP000221538">
    <property type="component" value="Unassembled WGS sequence"/>
</dbReference>
<feature type="transmembrane region" description="Helical" evidence="1">
    <location>
        <begin position="64"/>
        <end position="81"/>
    </location>
</feature>
<reference evidence="2 3" key="2">
    <citation type="journal article" date="2013" name="Environ. Sci. Technol.">
        <title>The 4-tert-butylphenol-utilizing bacterium Sphingobium fuliginis OMI can degrade bisphenols via phenolic ring hydroxylation and meta-cleavage pathway.</title>
        <authorList>
            <person name="Ogata Y."/>
            <person name="Goda S."/>
            <person name="Toyama T."/>
            <person name="Sei K."/>
            <person name="Ike M."/>
        </authorList>
    </citation>
    <scope>NUCLEOTIDE SEQUENCE [LARGE SCALE GENOMIC DNA]</scope>
    <source>
        <strain evidence="2 3">OMI</strain>
    </source>
</reference>
<accession>A0A292ZKY0</accession>
<keyword evidence="1" id="KW-0472">Membrane</keyword>
<feature type="transmembrane region" description="Helical" evidence="1">
    <location>
        <begin position="201"/>
        <end position="222"/>
    </location>
</feature>
<proteinExistence type="predicted"/>
<dbReference type="AlphaFoldDB" id="A0A292ZKY0"/>
<reference evidence="2 3" key="1">
    <citation type="journal article" date="2013" name="Biodegradation">
        <title>Occurrence of 4-tert-butylphenol (4-t-BP) biodegradation in an aquatic sample caused by the presence of Spirodela polyrrhiza and isolation of a 4-t-BP-utilizing bacterium.</title>
        <authorList>
            <person name="Ogata Y."/>
            <person name="Toyama T."/>
            <person name="Yu N."/>
            <person name="Wang X."/>
            <person name="Sei K."/>
            <person name="Ike M."/>
        </authorList>
    </citation>
    <scope>NUCLEOTIDE SEQUENCE [LARGE SCALE GENOMIC DNA]</scope>
    <source>
        <strain evidence="2 3">OMI</strain>
    </source>
</reference>
<comment type="caution">
    <text evidence="2">The sequence shown here is derived from an EMBL/GenBank/DDBJ whole genome shotgun (WGS) entry which is preliminary data.</text>
</comment>
<evidence type="ECO:0000313" key="2">
    <source>
        <dbReference type="EMBL" id="GAY23510.1"/>
    </source>
</evidence>
<feature type="transmembrane region" description="Helical" evidence="1">
    <location>
        <begin position="146"/>
        <end position="164"/>
    </location>
</feature>
<organism evidence="2 3">
    <name type="scientific">Sphingobium fuliginis (strain ATCC 27551)</name>
    <dbReference type="NCBI Taxonomy" id="336203"/>
    <lineage>
        <taxon>Bacteria</taxon>
        <taxon>Pseudomonadati</taxon>
        <taxon>Pseudomonadota</taxon>
        <taxon>Alphaproteobacteria</taxon>
        <taxon>Sphingomonadales</taxon>
        <taxon>Sphingomonadaceae</taxon>
        <taxon>Sphingobium</taxon>
    </lineage>
</organism>
<evidence type="ECO:0000313" key="3">
    <source>
        <dbReference type="Proteomes" id="UP000221538"/>
    </source>
</evidence>
<gene>
    <name evidence="2" type="ORF">SFOMI_4082</name>
</gene>
<evidence type="ECO:0008006" key="4">
    <source>
        <dbReference type="Google" id="ProtNLM"/>
    </source>
</evidence>
<keyword evidence="1" id="KW-0812">Transmembrane</keyword>
<evidence type="ECO:0000256" key="1">
    <source>
        <dbReference type="SAM" id="Phobius"/>
    </source>
</evidence>
<feature type="transmembrane region" description="Helical" evidence="1">
    <location>
        <begin position="176"/>
        <end position="195"/>
    </location>
</feature>
<dbReference type="Pfam" id="PF14329">
    <property type="entry name" value="DUF4386"/>
    <property type="match status" value="1"/>
</dbReference>
<dbReference type="EMBL" id="BEWI01000032">
    <property type="protein sequence ID" value="GAY23510.1"/>
    <property type="molecule type" value="Genomic_DNA"/>
</dbReference>
<dbReference type="RefSeq" id="WP_099186438.1">
    <property type="nucleotide sequence ID" value="NZ_BEWI01000032.1"/>
</dbReference>
<feature type="transmembrane region" description="Helical" evidence="1">
    <location>
        <begin position="93"/>
        <end position="117"/>
    </location>
</feature>